<dbReference type="GO" id="GO:0006665">
    <property type="term" value="P:sphingolipid metabolic process"/>
    <property type="evidence" value="ECO:0007669"/>
    <property type="project" value="TreeGrafter"/>
</dbReference>
<keyword evidence="8 10" id="KW-0443">Lipid metabolism</keyword>
<keyword evidence="11" id="KW-1185">Reference proteome</keyword>
<dbReference type="GO" id="GO:0016125">
    <property type="term" value="P:sterol metabolic process"/>
    <property type="evidence" value="ECO:0007669"/>
    <property type="project" value="UniProtKB-UniRule"/>
</dbReference>
<feature type="transmembrane region" description="Helical" evidence="10">
    <location>
        <begin position="154"/>
        <end position="173"/>
    </location>
</feature>
<evidence type="ECO:0000256" key="5">
    <source>
        <dbReference type="ARBA" id="ARBA00022824"/>
    </source>
</evidence>
<evidence type="ECO:0000256" key="3">
    <source>
        <dbReference type="ARBA" id="ARBA00022448"/>
    </source>
</evidence>
<evidence type="ECO:0000313" key="12">
    <source>
        <dbReference type="RefSeq" id="XP_029636388.1"/>
    </source>
</evidence>
<dbReference type="GO" id="GO:0032366">
    <property type="term" value="P:intracellular sterol transport"/>
    <property type="evidence" value="ECO:0007669"/>
    <property type="project" value="UniProtKB-UniRule"/>
</dbReference>
<dbReference type="PANTHER" id="PTHR14467">
    <property type="entry name" value="ARV1"/>
    <property type="match status" value="1"/>
</dbReference>
<evidence type="ECO:0000256" key="9">
    <source>
        <dbReference type="ARBA" id="ARBA00023136"/>
    </source>
</evidence>
<evidence type="ECO:0000313" key="11">
    <source>
        <dbReference type="Proteomes" id="UP000515154"/>
    </source>
</evidence>
<dbReference type="AlphaFoldDB" id="A0A6P7SED4"/>
<comment type="function">
    <text evidence="10">Mediator of sterol homeostasis involved in sterol uptake, trafficking and distribution into membranes.</text>
</comment>
<dbReference type="GO" id="GO:0005789">
    <property type="term" value="C:endoplasmic reticulum membrane"/>
    <property type="evidence" value="ECO:0007669"/>
    <property type="project" value="UniProtKB-SubCell"/>
</dbReference>
<evidence type="ECO:0000256" key="4">
    <source>
        <dbReference type="ARBA" id="ARBA00022692"/>
    </source>
</evidence>
<evidence type="ECO:0000256" key="6">
    <source>
        <dbReference type="ARBA" id="ARBA00022989"/>
    </source>
</evidence>
<keyword evidence="7 10" id="KW-0445">Lipid transport</keyword>
<dbReference type="PANTHER" id="PTHR14467:SF0">
    <property type="entry name" value="PROTEIN ARV1"/>
    <property type="match status" value="1"/>
</dbReference>
<feature type="transmembrane region" description="Helical" evidence="10">
    <location>
        <begin position="73"/>
        <end position="91"/>
    </location>
</feature>
<dbReference type="GO" id="GO:0005794">
    <property type="term" value="C:Golgi apparatus"/>
    <property type="evidence" value="ECO:0007669"/>
    <property type="project" value="TreeGrafter"/>
</dbReference>
<dbReference type="Proteomes" id="UP000515154">
    <property type="component" value="Linkage group LG5"/>
</dbReference>
<keyword evidence="3 10" id="KW-0813">Transport</keyword>
<comment type="subcellular location">
    <subcellularLocation>
        <location evidence="1 10">Endoplasmic reticulum membrane</location>
        <topology evidence="1 10">Multi-pass membrane protein</topology>
    </subcellularLocation>
</comment>
<reference evidence="12" key="1">
    <citation type="submission" date="2025-08" db="UniProtKB">
        <authorList>
            <consortium name="RefSeq"/>
        </authorList>
    </citation>
    <scope>IDENTIFICATION</scope>
</reference>
<evidence type="ECO:0000256" key="7">
    <source>
        <dbReference type="ARBA" id="ARBA00023055"/>
    </source>
</evidence>
<dbReference type="KEGG" id="osn:115211819"/>
<dbReference type="Pfam" id="PF04161">
    <property type="entry name" value="Arv1"/>
    <property type="match status" value="1"/>
</dbReference>
<keyword evidence="4 10" id="KW-0812">Transmembrane</keyword>
<dbReference type="RefSeq" id="XP_029636388.1">
    <property type="nucleotide sequence ID" value="XM_029780528.2"/>
</dbReference>
<evidence type="ECO:0000256" key="10">
    <source>
        <dbReference type="RuleBase" id="RU368065"/>
    </source>
</evidence>
<comment type="similarity">
    <text evidence="2 10">Belongs to the ARV1 family.</text>
</comment>
<feature type="transmembrane region" description="Helical" evidence="10">
    <location>
        <begin position="111"/>
        <end position="134"/>
    </location>
</feature>
<organism evidence="11 12">
    <name type="scientific">Octopus sinensis</name>
    <name type="common">East Asian common octopus</name>
    <dbReference type="NCBI Taxonomy" id="2607531"/>
    <lineage>
        <taxon>Eukaryota</taxon>
        <taxon>Metazoa</taxon>
        <taxon>Spiralia</taxon>
        <taxon>Lophotrochozoa</taxon>
        <taxon>Mollusca</taxon>
        <taxon>Cephalopoda</taxon>
        <taxon>Coleoidea</taxon>
        <taxon>Octopodiformes</taxon>
        <taxon>Octopoda</taxon>
        <taxon>Incirrata</taxon>
        <taxon>Octopodidae</taxon>
        <taxon>Octopus</taxon>
    </lineage>
</organism>
<keyword evidence="6 10" id="KW-1133">Transmembrane helix</keyword>
<name>A0A6P7SED4_9MOLL</name>
<evidence type="ECO:0000256" key="2">
    <source>
        <dbReference type="ARBA" id="ARBA00009187"/>
    </source>
</evidence>
<protein>
    <recommendedName>
        <fullName evidence="10">Protein ARV</fullName>
    </recommendedName>
</protein>
<keyword evidence="9 10" id="KW-0472">Membrane</keyword>
<sequence>MSNNNNYRCINCGTRVKDLFHKLSSGLLTCVCSNCNEVVDKYIEHDSVLIFLDALLLKTQAFRHILHNRSRKTVWKITLTFLLIETLARVINSSKVISKWNNPDAEFYTILVTEFLYMFVEVALEQITGVLVIVCLSKMYSDLMKIPHPGMKPLLTGLFFSYFLCNVFIPLVSLWGGNYRSWCCALIQLFIHLSKIQVLRVICNYGYFTATVITLMGYGSQLLLFYCRTGELFRYYIHNIWQLCCYY</sequence>
<evidence type="ECO:0000256" key="8">
    <source>
        <dbReference type="ARBA" id="ARBA00023098"/>
    </source>
</evidence>
<dbReference type="InterPro" id="IPR007290">
    <property type="entry name" value="Arv1"/>
</dbReference>
<accession>A0A6P7SED4</accession>
<gene>
    <name evidence="12" type="primary">LOC115211819</name>
</gene>
<dbReference type="GO" id="GO:0097036">
    <property type="term" value="P:regulation of plasma membrane sterol distribution"/>
    <property type="evidence" value="ECO:0007669"/>
    <property type="project" value="UniProtKB-UniRule"/>
</dbReference>
<proteinExistence type="inferred from homology"/>
<feature type="transmembrane region" description="Helical" evidence="10">
    <location>
        <begin position="205"/>
        <end position="226"/>
    </location>
</feature>
<evidence type="ECO:0000256" key="1">
    <source>
        <dbReference type="ARBA" id="ARBA00004477"/>
    </source>
</evidence>
<keyword evidence="5 10" id="KW-0256">Endoplasmic reticulum</keyword>
<dbReference type="GO" id="GO:0032541">
    <property type="term" value="C:cortical endoplasmic reticulum"/>
    <property type="evidence" value="ECO:0007669"/>
    <property type="project" value="TreeGrafter"/>
</dbReference>